<dbReference type="RefSeq" id="WP_109228338.1">
    <property type="nucleotide sequence ID" value="NZ_PYHR01000002.1"/>
</dbReference>
<organism evidence="2 3">
    <name type="scientific">Serinibacter arcticus</name>
    <dbReference type="NCBI Taxonomy" id="1655435"/>
    <lineage>
        <taxon>Bacteria</taxon>
        <taxon>Bacillati</taxon>
        <taxon>Actinomycetota</taxon>
        <taxon>Actinomycetes</taxon>
        <taxon>Micrococcales</taxon>
        <taxon>Beutenbergiaceae</taxon>
        <taxon>Serinibacter</taxon>
    </lineage>
</organism>
<comment type="caution">
    <text evidence="2">The sequence shown here is derived from an EMBL/GenBank/DDBJ whole genome shotgun (WGS) entry which is preliminary data.</text>
</comment>
<accession>A0A2U1ZSJ2</accession>
<dbReference type="AlphaFoldDB" id="A0A2U1ZSJ2"/>
<evidence type="ECO:0000313" key="2">
    <source>
        <dbReference type="EMBL" id="PWD49954.1"/>
    </source>
</evidence>
<reference evidence="2 3" key="1">
    <citation type="submission" date="2018-03" db="EMBL/GenBank/DDBJ databases">
        <title>Genome assembly of novel Miniimonas species PCH200.</title>
        <authorList>
            <person name="Thakur V."/>
            <person name="Kumar V."/>
            <person name="Singh D."/>
        </authorList>
    </citation>
    <scope>NUCLEOTIDE SEQUENCE [LARGE SCALE GENOMIC DNA]</scope>
    <source>
        <strain evidence="2 3">PCH200</strain>
    </source>
</reference>
<evidence type="ECO:0000256" key="1">
    <source>
        <dbReference type="SAM" id="MobiDB-lite"/>
    </source>
</evidence>
<dbReference type="OrthoDB" id="3635752at2"/>
<sequence length="144" mass="15109">MADQEQERSLASWRAAFAQERWFLIARGWGDQVTPYAVEIDGEGVIAVFTTPERARDFGLASGLEPAEASALIAVPREAAVGYLVQFAEDGVHAVVLDPGIDDSAVMLAALPHVEQLSLREEDASDGGAVVGGGGSEDAVGRDA</sequence>
<keyword evidence="3" id="KW-1185">Reference proteome</keyword>
<dbReference type="EMBL" id="PYHR01000002">
    <property type="protein sequence ID" value="PWD49954.1"/>
    <property type="molecule type" value="Genomic_DNA"/>
</dbReference>
<feature type="region of interest" description="Disordered" evidence="1">
    <location>
        <begin position="121"/>
        <end position="144"/>
    </location>
</feature>
<proteinExistence type="predicted"/>
<dbReference type="Proteomes" id="UP000245166">
    <property type="component" value="Unassembled WGS sequence"/>
</dbReference>
<gene>
    <name evidence="2" type="ORF">C8046_03925</name>
</gene>
<evidence type="ECO:0000313" key="3">
    <source>
        <dbReference type="Proteomes" id="UP000245166"/>
    </source>
</evidence>
<evidence type="ECO:0008006" key="4">
    <source>
        <dbReference type="Google" id="ProtNLM"/>
    </source>
</evidence>
<name>A0A2U1ZSJ2_9MICO</name>
<protein>
    <recommendedName>
        <fullName evidence="4">SseB protein N-terminal domain-containing protein</fullName>
    </recommendedName>
</protein>